<dbReference type="InterPro" id="IPR014942">
    <property type="entry name" value="AbiEii"/>
</dbReference>
<sequence length="440" mass="48422">MTGDQDDIWYNLGWGPWDETLTLPQGPPSEQDREQQELPRSLLAAAGPGVVQRAVFDPALKQYASAMRAGEPQFATPETAERWHTARRRAIDHVLAAIADSRWAEHLVLRGSMLLRAWYGEAAREPGDLDFVVVPATWELAEPRTERMLAGIGRAAEAHARAAGGVRIDAAGAVDDEIWTYDRVPGRRLVLPWQADGLPSGTVQLDFVFSETLPSPAAYTEVPRRDGTGVHRILAATRKQSLAWKLLWLIADAYPQGKDLYDAVLLAESTPLRAELLHTTLVAAEPHWAGRRVGPGALVDQDPDWSEFAKEYPHFGGSAEEFMGRLLTALAPVFAEEAHGPAVDGYTWRLRWLAPLLPDGRREAARGGMPALAGWLRSRALGLTESIVVIREVVGPERCTPEQAAAAYVAELPYGSSQLGYYERNPDVVRNALEALREEV</sequence>
<feature type="region of interest" description="Disordered" evidence="1">
    <location>
        <begin position="19"/>
        <end position="38"/>
    </location>
</feature>
<keyword evidence="3" id="KW-1185">Reference proteome</keyword>
<dbReference type="STRING" id="159449.B4N89_32010"/>
<comment type="caution">
    <text evidence="2">The sequence shown here is derived from an EMBL/GenBank/DDBJ whole genome shotgun (WGS) entry which is preliminary data.</text>
</comment>
<evidence type="ECO:0000256" key="1">
    <source>
        <dbReference type="SAM" id="MobiDB-lite"/>
    </source>
</evidence>
<proteinExistence type="predicted"/>
<protein>
    <recommendedName>
        <fullName evidence="4">Nucleotidyl transferase AbiEii/AbiGii toxin family protein</fullName>
    </recommendedName>
</protein>
<dbReference type="AlphaFoldDB" id="A0A1T3NPH8"/>
<dbReference type="Proteomes" id="UP000190037">
    <property type="component" value="Unassembled WGS sequence"/>
</dbReference>
<name>A0A1T3NPH8_9ACTN</name>
<dbReference type="Pfam" id="PF08843">
    <property type="entry name" value="AbiEii"/>
    <property type="match status" value="1"/>
</dbReference>
<reference evidence="2 3" key="1">
    <citation type="submission" date="2017-03" db="EMBL/GenBank/DDBJ databases">
        <title>Draft genome sequence of Streptomyces scabrisporus NF3, endophyte isolated from Amphipterygium adstringens.</title>
        <authorList>
            <person name="Vazquez M."/>
            <person name="Ceapa C.D."/>
            <person name="Rodriguez Luna D."/>
            <person name="Sanchez Esquivel S."/>
        </authorList>
    </citation>
    <scope>NUCLEOTIDE SEQUENCE [LARGE SCALE GENOMIC DNA]</scope>
    <source>
        <strain evidence="2 3">NF3</strain>
    </source>
</reference>
<gene>
    <name evidence="2" type="ORF">B4N89_32010</name>
</gene>
<organism evidence="2 3">
    <name type="scientific">Embleya scabrispora</name>
    <dbReference type="NCBI Taxonomy" id="159449"/>
    <lineage>
        <taxon>Bacteria</taxon>
        <taxon>Bacillati</taxon>
        <taxon>Actinomycetota</taxon>
        <taxon>Actinomycetes</taxon>
        <taxon>Kitasatosporales</taxon>
        <taxon>Streptomycetaceae</taxon>
        <taxon>Embleya</taxon>
    </lineage>
</organism>
<evidence type="ECO:0008006" key="4">
    <source>
        <dbReference type="Google" id="ProtNLM"/>
    </source>
</evidence>
<evidence type="ECO:0000313" key="2">
    <source>
        <dbReference type="EMBL" id="OPC78777.1"/>
    </source>
</evidence>
<accession>A0A1T3NPH8</accession>
<evidence type="ECO:0000313" key="3">
    <source>
        <dbReference type="Proteomes" id="UP000190037"/>
    </source>
</evidence>
<dbReference type="RefSeq" id="WP_078979977.1">
    <property type="nucleotide sequence ID" value="NZ_MWQN01000002.1"/>
</dbReference>
<dbReference type="OrthoDB" id="279684at2"/>
<dbReference type="EMBL" id="MWQN01000002">
    <property type="protein sequence ID" value="OPC78777.1"/>
    <property type="molecule type" value="Genomic_DNA"/>
</dbReference>